<dbReference type="RefSeq" id="WP_141760866.1">
    <property type="nucleotide sequence ID" value="NZ_JBHVRE010000013.1"/>
</dbReference>
<evidence type="ECO:0008006" key="3">
    <source>
        <dbReference type="Google" id="ProtNLM"/>
    </source>
</evidence>
<proteinExistence type="predicted"/>
<name>A0ABW6DPW5_9ACTN</name>
<keyword evidence="2" id="KW-1185">Reference proteome</keyword>
<evidence type="ECO:0000313" key="2">
    <source>
        <dbReference type="Proteomes" id="UP001598300"/>
    </source>
</evidence>
<evidence type="ECO:0000313" key="1">
    <source>
        <dbReference type="EMBL" id="MFD3955848.1"/>
    </source>
</evidence>
<accession>A0ABW6DPW5</accession>
<organism evidence="1 2">
    <name type="scientific">Streptomyces bacillaris</name>
    <dbReference type="NCBI Taxonomy" id="68179"/>
    <lineage>
        <taxon>Bacteria</taxon>
        <taxon>Bacillati</taxon>
        <taxon>Actinomycetota</taxon>
        <taxon>Actinomycetes</taxon>
        <taxon>Kitasatosporales</taxon>
        <taxon>Streptomycetaceae</taxon>
        <taxon>Streptomyces</taxon>
    </lineage>
</organism>
<sequence>MPQNPTPAAAGDTKASDHFKSDFAEATLKTLREDGLYRHVEFAASKSMSHLILVTWPYNLLVAGSHGSFHFERFGPDTEDMFAWLRGIRVEPSRWASKLVNGRSSVEEYDRDRMVAQINERVAEAVEDGWAPIDLEDAVREEILGSHLLDTKDTAFQLVGEFEHKKTFRPECSCGESGVEGSYDSAASWKYFDHEADRKKHKVTIRQTGGFDFNDFTEWDVDKVSYHFVYQCHAASWAIGQYDAAKAASAPSQREAGAL</sequence>
<protein>
    <recommendedName>
        <fullName evidence="3">DUF4375 domain-containing protein</fullName>
    </recommendedName>
</protein>
<dbReference type="EMBL" id="JBHXPM010000005">
    <property type="protein sequence ID" value="MFD3955848.1"/>
    <property type="molecule type" value="Genomic_DNA"/>
</dbReference>
<dbReference type="Proteomes" id="UP001598300">
    <property type="component" value="Unassembled WGS sequence"/>
</dbReference>
<reference evidence="1 2" key="1">
    <citation type="submission" date="2024-09" db="EMBL/GenBank/DDBJ databases">
        <title>The Natural Products Discovery Center: Release of the First 8490 Sequenced Strains for Exploring Actinobacteria Biosynthetic Diversity.</title>
        <authorList>
            <person name="Kalkreuter E."/>
            <person name="Kautsar S.A."/>
            <person name="Yang D."/>
            <person name="Bader C.D."/>
            <person name="Teijaro C.N."/>
            <person name="Fluegel L."/>
            <person name="Davis C.M."/>
            <person name="Simpson J.R."/>
            <person name="Lauterbach L."/>
            <person name="Steele A.D."/>
            <person name="Gui C."/>
            <person name="Meng S."/>
            <person name="Li G."/>
            <person name="Viehrig K."/>
            <person name="Ye F."/>
            <person name="Su P."/>
            <person name="Kiefer A.F."/>
            <person name="Nichols A."/>
            <person name="Cepeda A.J."/>
            <person name="Yan W."/>
            <person name="Fan B."/>
            <person name="Jiang Y."/>
            <person name="Adhikari A."/>
            <person name="Zheng C.-J."/>
            <person name="Schuster L."/>
            <person name="Cowan T.M."/>
            <person name="Smanski M.J."/>
            <person name="Chevrette M.G."/>
            <person name="De Carvalho L.P.S."/>
            <person name="Shen B."/>
        </authorList>
    </citation>
    <scope>NUCLEOTIDE SEQUENCE [LARGE SCALE GENOMIC DNA]</scope>
    <source>
        <strain evidence="1 2">NPDC058584</strain>
    </source>
</reference>
<comment type="caution">
    <text evidence="1">The sequence shown here is derived from an EMBL/GenBank/DDBJ whole genome shotgun (WGS) entry which is preliminary data.</text>
</comment>
<gene>
    <name evidence="1" type="ORF">ACFWR3_07155</name>
</gene>